<evidence type="ECO:0000256" key="3">
    <source>
        <dbReference type="ARBA" id="ARBA00022723"/>
    </source>
</evidence>
<evidence type="ECO:0000256" key="4">
    <source>
        <dbReference type="ARBA" id="ARBA00022857"/>
    </source>
</evidence>
<dbReference type="PANTHER" id="PTHR43616:SF5">
    <property type="entry name" value="GLYCEROL DEHYDROGENASE 1"/>
    <property type="match status" value="1"/>
</dbReference>
<keyword evidence="9" id="KW-1208">Phospholipid metabolism</keyword>
<organism evidence="10 11">
    <name type="scientific">Thermogymnomonas acidicola</name>
    <dbReference type="NCBI Taxonomy" id="399579"/>
    <lineage>
        <taxon>Archaea</taxon>
        <taxon>Methanobacteriati</taxon>
        <taxon>Thermoplasmatota</taxon>
        <taxon>Thermoplasmata</taxon>
        <taxon>Thermoplasmatales</taxon>
        <taxon>Thermogymnomonas</taxon>
    </lineage>
</organism>
<dbReference type="GO" id="GO:0046872">
    <property type="term" value="F:metal ion binding"/>
    <property type="evidence" value="ECO:0007669"/>
    <property type="project" value="UniProtKB-KW"/>
</dbReference>
<evidence type="ECO:0000256" key="2">
    <source>
        <dbReference type="ARBA" id="ARBA00022516"/>
    </source>
</evidence>
<keyword evidence="8" id="KW-0594">Phospholipid biosynthesis</keyword>
<dbReference type="SUPFAM" id="SSF56796">
    <property type="entry name" value="Dehydroquinate synthase-like"/>
    <property type="match status" value="1"/>
</dbReference>
<dbReference type="EMBL" id="BMNY01000001">
    <property type="protein sequence ID" value="GGM69103.1"/>
    <property type="molecule type" value="Genomic_DNA"/>
</dbReference>
<gene>
    <name evidence="10" type="ORF">GCM10007108_04060</name>
</gene>
<evidence type="ECO:0000256" key="7">
    <source>
        <dbReference type="ARBA" id="ARBA00023098"/>
    </source>
</evidence>
<dbReference type="InterPro" id="IPR032837">
    <property type="entry name" value="G1PDH"/>
</dbReference>
<keyword evidence="2" id="KW-0444">Lipid biosynthesis</keyword>
<evidence type="ECO:0000313" key="11">
    <source>
        <dbReference type="Proteomes" id="UP000632195"/>
    </source>
</evidence>
<evidence type="ECO:0000256" key="6">
    <source>
        <dbReference type="ARBA" id="ARBA00023027"/>
    </source>
</evidence>
<dbReference type="Gene3D" id="3.40.50.1970">
    <property type="match status" value="1"/>
</dbReference>
<dbReference type="Pfam" id="PF13685">
    <property type="entry name" value="Fe-ADH_2"/>
    <property type="match status" value="1"/>
</dbReference>
<keyword evidence="6" id="KW-0520">NAD</keyword>
<keyword evidence="11" id="KW-1185">Reference proteome</keyword>
<protein>
    <submittedName>
        <fullName evidence="10">Glycerol-1-phosphate dehydrogenase</fullName>
    </submittedName>
</protein>
<keyword evidence="4" id="KW-0521">NADP</keyword>
<reference evidence="10" key="1">
    <citation type="journal article" date="2014" name="Int. J. Syst. Evol. Microbiol.">
        <title>Complete genome sequence of Corynebacterium casei LMG S-19264T (=DSM 44701T), isolated from a smear-ripened cheese.</title>
        <authorList>
            <consortium name="US DOE Joint Genome Institute (JGI-PGF)"/>
            <person name="Walter F."/>
            <person name="Albersmeier A."/>
            <person name="Kalinowski J."/>
            <person name="Ruckert C."/>
        </authorList>
    </citation>
    <scope>NUCLEOTIDE SEQUENCE</scope>
    <source>
        <strain evidence="10">JCM 13583</strain>
    </source>
</reference>
<dbReference type="InterPro" id="IPR016205">
    <property type="entry name" value="Glycerol_DH"/>
</dbReference>
<sequence length="345" mass="37580">MQGLISFRTSVLAGIGTVAETGKRLSEMGCRSCAIVSGERTMGIAGSKVAQSLEREGVATEVISGDIRATLGEARELEARVRSLMPDTLVAVGGGRICDLGKWVAHRLGTRLVAVPTTLSSDAFSTGYSVLWDGERNTPVRTKPPDVIVGDYDILIHEPKRFVLAGLGDMMSKVTALFDWRLAFWLAGERYSDYGANIARSTVDLLTRRLENIAKMNYNGIETLFLSEVTDGYLMEISGTTRVAAGSEHLFAFALENMGAEGMHGEFCALGTVLMSYLQDPGRDVRSLFERAGMQVTAEALGIKKEQVVGALTRAHRMRPWYTIMGRDGLSEGAAERLARYTRVI</sequence>
<reference evidence="10" key="2">
    <citation type="submission" date="2022-09" db="EMBL/GenBank/DDBJ databases">
        <authorList>
            <person name="Sun Q."/>
            <person name="Ohkuma M."/>
        </authorList>
    </citation>
    <scope>NUCLEOTIDE SEQUENCE</scope>
    <source>
        <strain evidence="10">JCM 13583</strain>
    </source>
</reference>
<evidence type="ECO:0000256" key="8">
    <source>
        <dbReference type="ARBA" id="ARBA00023209"/>
    </source>
</evidence>
<dbReference type="AlphaFoldDB" id="A0AA37BQ63"/>
<comment type="caution">
    <text evidence="10">The sequence shown here is derived from an EMBL/GenBank/DDBJ whole genome shotgun (WGS) entry which is preliminary data.</text>
</comment>
<evidence type="ECO:0000313" key="10">
    <source>
        <dbReference type="EMBL" id="GGM69103.1"/>
    </source>
</evidence>
<evidence type="ECO:0000256" key="1">
    <source>
        <dbReference type="ARBA" id="ARBA00022490"/>
    </source>
</evidence>
<dbReference type="PANTHER" id="PTHR43616">
    <property type="entry name" value="GLYCEROL DEHYDROGENASE"/>
    <property type="match status" value="1"/>
</dbReference>
<dbReference type="Proteomes" id="UP000632195">
    <property type="component" value="Unassembled WGS sequence"/>
</dbReference>
<dbReference type="Gene3D" id="1.20.1090.10">
    <property type="entry name" value="Dehydroquinate synthase-like - alpha domain"/>
    <property type="match status" value="1"/>
</dbReference>
<dbReference type="GO" id="GO:0016614">
    <property type="term" value="F:oxidoreductase activity, acting on CH-OH group of donors"/>
    <property type="evidence" value="ECO:0007669"/>
    <property type="project" value="InterPro"/>
</dbReference>
<dbReference type="RefSeq" id="WP_188679869.1">
    <property type="nucleotide sequence ID" value="NZ_BMNY01000001.1"/>
</dbReference>
<keyword evidence="7" id="KW-0443">Lipid metabolism</keyword>
<evidence type="ECO:0000256" key="9">
    <source>
        <dbReference type="ARBA" id="ARBA00023264"/>
    </source>
</evidence>
<accession>A0AA37BQ63</accession>
<name>A0AA37BQ63_9ARCH</name>
<keyword evidence="3" id="KW-0479">Metal-binding</keyword>
<proteinExistence type="predicted"/>
<keyword evidence="1" id="KW-0963">Cytoplasm</keyword>
<keyword evidence="5" id="KW-0560">Oxidoreductase</keyword>
<evidence type="ECO:0000256" key="5">
    <source>
        <dbReference type="ARBA" id="ARBA00023002"/>
    </source>
</evidence>
<dbReference type="GO" id="GO:0008654">
    <property type="term" value="P:phospholipid biosynthetic process"/>
    <property type="evidence" value="ECO:0007669"/>
    <property type="project" value="UniProtKB-KW"/>
</dbReference>